<evidence type="ECO:0000256" key="11">
    <source>
        <dbReference type="ARBA" id="ARBA00022825"/>
    </source>
</evidence>
<comment type="catalytic activity">
    <reaction evidence="1">
        <text>Acts on substrates that are at least partially unfolded. The cleavage site P1 residue is normally between a pair of hydrophobic residues, such as Val-|-Val.</text>
        <dbReference type="EC" id="3.4.21.107"/>
    </reaction>
</comment>
<dbReference type="PANTHER" id="PTHR22939:SF130">
    <property type="entry name" value="PERIPLASMIC SERINE ENDOPROTEASE DEGP-LIKE-RELATED"/>
    <property type="match status" value="1"/>
</dbReference>
<keyword evidence="12" id="KW-0346">Stress response</keyword>
<feature type="active site" description="Charge relay system" evidence="14">
    <location>
        <position position="220"/>
    </location>
</feature>
<dbReference type="PROSITE" id="PS50106">
    <property type="entry name" value="PDZ"/>
    <property type="match status" value="2"/>
</dbReference>
<evidence type="ECO:0000256" key="13">
    <source>
        <dbReference type="ARBA" id="ARBA00032850"/>
    </source>
</evidence>
<keyword evidence="6 18" id="KW-0645">Protease</keyword>
<evidence type="ECO:0000256" key="4">
    <source>
        <dbReference type="ARBA" id="ARBA00013035"/>
    </source>
</evidence>
<comment type="subcellular location">
    <subcellularLocation>
        <location evidence="2">Periplasm</location>
    </subcellularLocation>
</comment>
<evidence type="ECO:0000256" key="14">
    <source>
        <dbReference type="PIRSR" id="PIRSR611782-1"/>
    </source>
</evidence>
<dbReference type="Proteomes" id="UP000198305">
    <property type="component" value="Unassembled WGS sequence"/>
</dbReference>
<reference evidence="19" key="1">
    <citation type="submission" date="2017-06" db="EMBL/GenBank/DDBJ databases">
        <authorList>
            <person name="Varghese N."/>
            <person name="Submissions S."/>
        </authorList>
    </citation>
    <scope>NUCLEOTIDE SEQUENCE [LARGE SCALE GENOMIC DNA]</scope>
    <source>
        <strain evidence="19">Ca-68</strain>
    </source>
</reference>
<dbReference type="InterPro" id="IPR009003">
    <property type="entry name" value="Peptidase_S1_PA"/>
</dbReference>
<dbReference type="AlphaFoldDB" id="A0A238YZI6"/>
<dbReference type="Gene3D" id="2.30.42.10">
    <property type="match status" value="2"/>
</dbReference>
<dbReference type="InterPro" id="IPR036034">
    <property type="entry name" value="PDZ_sf"/>
</dbReference>
<feature type="active site" description="Charge relay system" evidence="14">
    <location>
        <position position="117"/>
    </location>
</feature>
<keyword evidence="11" id="KW-0720">Serine protease</keyword>
<keyword evidence="9" id="KW-0574">Periplasm</keyword>
<dbReference type="GO" id="GO:0004252">
    <property type="term" value="F:serine-type endopeptidase activity"/>
    <property type="evidence" value="ECO:0007669"/>
    <property type="project" value="InterPro"/>
</dbReference>
<dbReference type="InterPro" id="IPR011782">
    <property type="entry name" value="Pept_S1C_Do"/>
</dbReference>
<dbReference type="SUPFAM" id="SSF50494">
    <property type="entry name" value="Trypsin-like serine proteases"/>
    <property type="match status" value="1"/>
</dbReference>
<dbReference type="PRINTS" id="PR00834">
    <property type="entry name" value="PROTEASES2C"/>
</dbReference>
<accession>A0A238YZI6</accession>
<dbReference type="OrthoDB" id="9758917at2"/>
<dbReference type="Gene3D" id="2.40.10.120">
    <property type="match status" value="1"/>
</dbReference>
<dbReference type="SMART" id="SM00228">
    <property type="entry name" value="PDZ"/>
    <property type="match status" value="2"/>
</dbReference>
<feature type="binding site" evidence="15">
    <location>
        <begin position="218"/>
        <end position="220"/>
    </location>
    <ligand>
        <name>substrate</name>
    </ligand>
</feature>
<evidence type="ECO:0000256" key="16">
    <source>
        <dbReference type="SAM" id="SignalP"/>
    </source>
</evidence>
<feature type="binding site" evidence="15">
    <location>
        <position position="147"/>
    </location>
    <ligand>
        <name>substrate</name>
    </ligand>
</feature>
<evidence type="ECO:0000256" key="1">
    <source>
        <dbReference type="ARBA" id="ARBA00001772"/>
    </source>
</evidence>
<feature type="binding site" evidence="15">
    <location>
        <position position="117"/>
    </location>
    <ligand>
        <name>substrate</name>
    </ligand>
</feature>
<keyword evidence="7 16" id="KW-0732">Signal</keyword>
<dbReference type="FunFam" id="2.40.10.120:FF:000007">
    <property type="entry name" value="Periplasmic serine endoprotease DegP-like"/>
    <property type="match status" value="1"/>
</dbReference>
<protein>
    <recommendedName>
        <fullName evidence="5">Probable periplasmic serine endoprotease DegP-like</fullName>
        <ecNumber evidence="4">3.4.21.107</ecNumber>
    </recommendedName>
    <alternativeName>
        <fullName evidence="13">Protease Do</fullName>
    </alternativeName>
</protein>
<dbReference type="RefSeq" id="WP_089375076.1">
    <property type="nucleotide sequence ID" value="NZ_FZOA01000003.1"/>
</dbReference>
<evidence type="ECO:0000256" key="10">
    <source>
        <dbReference type="ARBA" id="ARBA00022801"/>
    </source>
</evidence>
<keyword evidence="10" id="KW-0378">Hydrolase</keyword>
<evidence type="ECO:0000256" key="12">
    <source>
        <dbReference type="ARBA" id="ARBA00023016"/>
    </source>
</evidence>
<evidence type="ECO:0000256" key="5">
    <source>
        <dbReference type="ARBA" id="ARBA00013958"/>
    </source>
</evidence>
<dbReference type="CDD" id="cd10839">
    <property type="entry name" value="cpPDZ1_DegP-like"/>
    <property type="match status" value="1"/>
</dbReference>
<evidence type="ECO:0000259" key="17">
    <source>
        <dbReference type="PROSITE" id="PS50106"/>
    </source>
</evidence>
<evidence type="ECO:0000256" key="9">
    <source>
        <dbReference type="ARBA" id="ARBA00022764"/>
    </source>
</evidence>
<proteinExistence type="inferred from homology"/>
<evidence type="ECO:0000313" key="19">
    <source>
        <dbReference type="Proteomes" id="UP000198305"/>
    </source>
</evidence>
<organism evidence="18 19">
    <name type="scientific">Methylobacillus rhizosphaerae</name>
    <dbReference type="NCBI Taxonomy" id="551994"/>
    <lineage>
        <taxon>Bacteria</taxon>
        <taxon>Pseudomonadati</taxon>
        <taxon>Pseudomonadota</taxon>
        <taxon>Betaproteobacteria</taxon>
        <taxon>Nitrosomonadales</taxon>
        <taxon>Methylophilaceae</taxon>
        <taxon>Methylobacillus</taxon>
    </lineage>
</organism>
<dbReference type="Pfam" id="PF13365">
    <property type="entry name" value="Trypsin_2"/>
    <property type="match status" value="1"/>
</dbReference>
<dbReference type="PANTHER" id="PTHR22939">
    <property type="entry name" value="SERINE PROTEASE FAMILY S1C HTRA-RELATED"/>
    <property type="match status" value="1"/>
</dbReference>
<dbReference type="GO" id="GO:0006508">
    <property type="term" value="P:proteolysis"/>
    <property type="evidence" value="ECO:0007669"/>
    <property type="project" value="UniProtKB-KW"/>
</dbReference>
<keyword evidence="19" id="KW-1185">Reference proteome</keyword>
<dbReference type="SUPFAM" id="SSF50156">
    <property type="entry name" value="PDZ domain-like"/>
    <property type="match status" value="2"/>
</dbReference>
<name>A0A238YZI6_9PROT</name>
<keyword evidence="8" id="KW-0677">Repeat</keyword>
<dbReference type="Pfam" id="PF13180">
    <property type="entry name" value="PDZ_2"/>
    <property type="match status" value="2"/>
</dbReference>
<feature type="chain" id="PRO_5039729335" description="Probable periplasmic serine endoprotease DegP-like" evidence="16">
    <location>
        <begin position="26"/>
        <end position="476"/>
    </location>
</feature>
<dbReference type="NCBIfam" id="TIGR02037">
    <property type="entry name" value="degP_htrA_DO"/>
    <property type="match status" value="1"/>
</dbReference>
<feature type="active site" description="Charge relay system" evidence="14">
    <location>
        <position position="147"/>
    </location>
</feature>
<feature type="domain" description="PDZ" evidence="17">
    <location>
        <begin position="383"/>
        <end position="465"/>
    </location>
</feature>
<evidence type="ECO:0000256" key="3">
    <source>
        <dbReference type="ARBA" id="ARBA00010541"/>
    </source>
</evidence>
<evidence type="ECO:0000256" key="2">
    <source>
        <dbReference type="ARBA" id="ARBA00004418"/>
    </source>
</evidence>
<comment type="similarity">
    <text evidence="3">Belongs to the peptidase S1C family.</text>
</comment>
<dbReference type="InterPro" id="IPR001478">
    <property type="entry name" value="PDZ"/>
</dbReference>
<dbReference type="InterPro" id="IPR001940">
    <property type="entry name" value="Peptidase_S1C"/>
</dbReference>
<dbReference type="GO" id="GO:0042597">
    <property type="term" value="C:periplasmic space"/>
    <property type="evidence" value="ECO:0007669"/>
    <property type="project" value="UniProtKB-SubCell"/>
</dbReference>
<feature type="signal peptide" evidence="16">
    <location>
        <begin position="1"/>
        <end position="25"/>
    </location>
</feature>
<dbReference type="EMBL" id="FZOA01000003">
    <property type="protein sequence ID" value="SNR76422.1"/>
    <property type="molecule type" value="Genomic_DNA"/>
</dbReference>
<evidence type="ECO:0000256" key="8">
    <source>
        <dbReference type="ARBA" id="ARBA00022737"/>
    </source>
</evidence>
<sequence length="476" mass="50178">MVKKLIAVSAICLSLGLSVATPVLAKELPDFTELAEKQGDAVVNISVTQVVQAGSGSPFQGMPDDEALSEFFRRFGIPGFPGGPRGPGNSQQPEYKSQSLGSGFIISNDGYILTNAHVVREADEVIVKLNDKREFKAKIIGADRRTDVALLKIDATGLPKVVIGNPEQLRVGEWVVAIGSPFGLESTLTAGVVSAKGRALPQENFVPFIQTDVAINPGNSGGPLFNLKGEVVGVNSQIYSRTGGYMGLSFSIPIDVAIEVSNQLKVSGRVARGWLGIGIQEMTKDLADSFGMKNTEGALVAGVEKGSPAEKGGLEPGDVVTKFDGKPVVASADLPRIVGATKPGKQVPVEVLRKGSNKVLHIALGEMPVDKDEVSTSAPSSTKSEDNRLGLTLREVSPQQRRDLNGRNAFVVVDAQGSAAQAGIRRGDLILALNNTEVQSLEQFAKQVNAVPAGKTVALLVQRGDNTLYVPVKIGK</sequence>
<gene>
    <name evidence="18" type="ORF">SAMN05192560_0958</name>
</gene>
<dbReference type="EC" id="3.4.21.107" evidence="4"/>
<evidence type="ECO:0000256" key="7">
    <source>
        <dbReference type="ARBA" id="ARBA00022729"/>
    </source>
</evidence>
<evidence type="ECO:0000256" key="6">
    <source>
        <dbReference type="ARBA" id="ARBA00022670"/>
    </source>
</evidence>
<feature type="domain" description="PDZ" evidence="17">
    <location>
        <begin position="255"/>
        <end position="328"/>
    </location>
</feature>
<evidence type="ECO:0000313" key="18">
    <source>
        <dbReference type="EMBL" id="SNR76422.1"/>
    </source>
</evidence>
<evidence type="ECO:0000256" key="15">
    <source>
        <dbReference type="PIRSR" id="PIRSR611782-2"/>
    </source>
</evidence>